<keyword evidence="2" id="KW-1185">Reference proteome</keyword>
<proteinExistence type="predicted"/>
<feature type="compositionally biased region" description="Low complexity" evidence="1">
    <location>
        <begin position="77"/>
        <end position="89"/>
    </location>
</feature>
<feature type="region of interest" description="Disordered" evidence="1">
    <location>
        <begin position="38"/>
        <end position="109"/>
    </location>
</feature>
<name>A0A914XDY3_9BILA</name>
<dbReference type="Proteomes" id="UP000887566">
    <property type="component" value="Unplaced"/>
</dbReference>
<dbReference type="WBParaSite" id="PSAMB.scaffold7222size8011.g29799.t1">
    <property type="protein sequence ID" value="PSAMB.scaffold7222size8011.g29799.t1"/>
    <property type="gene ID" value="PSAMB.scaffold7222size8011.g29799"/>
</dbReference>
<dbReference type="AlphaFoldDB" id="A0A914XDY3"/>
<organism evidence="2 3">
    <name type="scientific">Plectus sambesii</name>
    <dbReference type="NCBI Taxonomy" id="2011161"/>
    <lineage>
        <taxon>Eukaryota</taxon>
        <taxon>Metazoa</taxon>
        <taxon>Ecdysozoa</taxon>
        <taxon>Nematoda</taxon>
        <taxon>Chromadorea</taxon>
        <taxon>Plectida</taxon>
        <taxon>Plectina</taxon>
        <taxon>Plectoidea</taxon>
        <taxon>Plectidae</taxon>
        <taxon>Plectus</taxon>
    </lineage>
</organism>
<sequence>MAVRQHQRRPLPQLPTKRLFQHQRQLITKCLHQLPLLKQNQRPLKQRQRQHQLKQNQPPLLKPQPQPPLLKQHQHPLKQLQNLPKLPQLEITKPHQLHQSLTMMPSPPQ</sequence>
<evidence type="ECO:0000313" key="2">
    <source>
        <dbReference type="Proteomes" id="UP000887566"/>
    </source>
</evidence>
<accession>A0A914XDY3</accession>
<protein>
    <submittedName>
        <fullName evidence="3">Uncharacterized protein</fullName>
    </submittedName>
</protein>
<reference evidence="3" key="1">
    <citation type="submission" date="2022-11" db="UniProtKB">
        <authorList>
            <consortium name="WormBaseParasite"/>
        </authorList>
    </citation>
    <scope>IDENTIFICATION</scope>
</reference>
<evidence type="ECO:0000313" key="3">
    <source>
        <dbReference type="WBParaSite" id="PSAMB.scaffold7222size8011.g29799.t1"/>
    </source>
</evidence>
<evidence type="ECO:0000256" key="1">
    <source>
        <dbReference type="SAM" id="MobiDB-lite"/>
    </source>
</evidence>